<evidence type="ECO:0000256" key="1">
    <source>
        <dbReference type="ARBA" id="ARBA00023117"/>
    </source>
</evidence>
<name>A0A445C4H9_ARAHY</name>
<dbReference type="PANTHER" id="PTHR46136:SF7">
    <property type="entry name" value="BROMO DOMAIN-CONTAINING PROTEIN"/>
    <property type="match status" value="1"/>
</dbReference>
<comment type="caution">
    <text evidence="3">The sequence shown here is derived from an EMBL/GenBank/DDBJ whole genome shotgun (WGS) entry which is preliminary data.</text>
</comment>
<organism evidence="3 4">
    <name type="scientific">Arachis hypogaea</name>
    <name type="common">Peanut</name>
    <dbReference type="NCBI Taxonomy" id="3818"/>
    <lineage>
        <taxon>Eukaryota</taxon>
        <taxon>Viridiplantae</taxon>
        <taxon>Streptophyta</taxon>
        <taxon>Embryophyta</taxon>
        <taxon>Tracheophyta</taxon>
        <taxon>Spermatophyta</taxon>
        <taxon>Magnoliopsida</taxon>
        <taxon>eudicotyledons</taxon>
        <taxon>Gunneridae</taxon>
        <taxon>Pentapetalae</taxon>
        <taxon>rosids</taxon>
        <taxon>fabids</taxon>
        <taxon>Fabales</taxon>
        <taxon>Fabaceae</taxon>
        <taxon>Papilionoideae</taxon>
        <taxon>50 kb inversion clade</taxon>
        <taxon>dalbergioids sensu lato</taxon>
        <taxon>Dalbergieae</taxon>
        <taxon>Pterocarpus clade</taxon>
        <taxon>Arachis</taxon>
    </lineage>
</organism>
<reference evidence="3 4" key="1">
    <citation type="submission" date="2019-01" db="EMBL/GenBank/DDBJ databases">
        <title>Sequencing of cultivated peanut Arachis hypogaea provides insights into genome evolution and oil improvement.</title>
        <authorList>
            <person name="Chen X."/>
        </authorList>
    </citation>
    <scope>NUCLEOTIDE SEQUENCE [LARGE SCALE GENOMIC DNA]</scope>
    <source>
        <strain evidence="4">cv. Fuhuasheng</strain>
        <tissue evidence="3">Leaves</tissue>
    </source>
</reference>
<dbReference type="InterPro" id="IPR036427">
    <property type="entry name" value="Bromodomain-like_sf"/>
</dbReference>
<accession>A0A445C4H9</accession>
<feature type="compositionally biased region" description="Basic and acidic residues" evidence="2">
    <location>
        <begin position="126"/>
        <end position="140"/>
    </location>
</feature>
<evidence type="ECO:0000313" key="3">
    <source>
        <dbReference type="EMBL" id="RYR45857.1"/>
    </source>
</evidence>
<sequence length="304" mass="35223">MAEAEVAPRKRLIIKLRLPRSRTVSSEECKLKHDADSCGQKRKKDQHFSTTEYSCNVVGKSNAEGSRTLSTDAQCKQKKDDDGADSRGDRKRRKLAISEVSISTKSSVQEHHNACSRIPRTGSKVLDSKNKKKEEVEHHNACSRIPRTGSKKEEEMEVVLNEQRMDRYQKMQCWVILKRFMVGRDGWAFNKTLDPKKLGILGNNCESVLLKPIGFEEIESKLHKFVYSGPDEFANDMRLLFSYGFMYPQRDQIHRVARRFSESFEIAWKALTEKWSTEERKRNNISKGEERIIKRCTKNFSTKL</sequence>
<keyword evidence="1" id="KW-0103">Bromodomain</keyword>
<gene>
    <name evidence="3" type="ORF">Ahy_A07g031634</name>
</gene>
<feature type="compositionally biased region" description="Basic and acidic residues" evidence="2">
    <location>
        <begin position="25"/>
        <end position="36"/>
    </location>
</feature>
<keyword evidence="4" id="KW-1185">Reference proteome</keyword>
<dbReference type="EMBL" id="SDMP01000007">
    <property type="protein sequence ID" value="RYR45857.1"/>
    <property type="molecule type" value="Genomic_DNA"/>
</dbReference>
<dbReference type="PANTHER" id="PTHR46136">
    <property type="entry name" value="TRANSCRIPTION FACTOR GTE8"/>
    <property type="match status" value="1"/>
</dbReference>
<evidence type="ECO:0008006" key="5">
    <source>
        <dbReference type="Google" id="ProtNLM"/>
    </source>
</evidence>
<feature type="compositionally biased region" description="Polar residues" evidence="2">
    <location>
        <begin position="63"/>
        <end position="74"/>
    </location>
</feature>
<protein>
    <recommendedName>
        <fullName evidence="5">Bromo domain-containing protein</fullName>
    </recommendedName>
</protein>
<dbReference type="Gene3D" id="1.20.920.10">
    <property type="entry name" value="Bromodomain-like"/>
    <property type="match status" value="1"/>
</dbReference>
<evidence type="ECO:0000313" key="4">
    <source>
        <dbReference type="Proteomes" id="UP000289738"/>
    </source>
</evidence>
<dbReference type="InterPro" id="IPR052442">
    <property type="entry name" value="Env_Response_Regulator"/>
</dbReference>
<dbReference type="SUPFAM" id="SSF47370">
    <property type="entry name" value="Bromodomain"/>
    <property type="match status" value="1"/>
</dbReference>
<dbReference type="AlphaFoldDB" id="A0A445C4H9"/>
<dbReference type="Proteomes" id="UP000289738">
    <property type="component" value="Chromosome A07"/>
</dbReference>
<proteinExistence type="predicted"/>
<feature type="compositionally biased region" description="Basic and acidic residues" evidence="2">
    <location>
        <begin position="75"/>
        <end position="88"/>
    </location>
</feature>
<evidence type="ECO:0000256" key="2">
    <source>
        <dbReference type="SAM" id="MobiDB-lite"/>
    </source>
</evidence>
<feature type="region of interest" description="Disordered" evidence="2">
    <location>
        <begin position="25"/>
        <end position="142"/>
    </location>
</feature>